<dbReference type="SUPFAM" id="SSF103473">
    <property type="entry name" value="MFS general substrate transporter"/>
    <property type="match status" value="1"/>
</dbReference>
<feature type="transmembrane region" description="Helical" evidence="4">
    <location>
        <begin position="269"/>
        <end position="294"/>
    </location>
</feature>
<feature type="transmembrane region" description="Helical" evidence="4">
    <location>
        <begin position="362"/>
        <end position="386"/>
    </location>
</feature>
<dbReference type="Gene3D" id="1.20.1250.20">
    <property type="entry name" value="MFS general substrate transporter like domains"/>
    <property type="match status" value="2"/>
</dbReference>
<evidence type="ECO:0000256" key="1">
    <source>
        <dbReference type="ARBA" id="ARBA00004141"/>
    </source>
</evidence>
<feature type="transmembrane region" description="Helical" evidence="4">
    <location>
        <begin position="228"/>
        <end position="248"/>
    </location>
</feature>
<dbReference type="EMBL" id="ONZQ02000002">
    <property type="protein sequence ID" value="SPN98898.1"/>
    <property type="molecule type" value="Genomic_DNA"/>
</dbReference>
<evidence type="ECO:0000256" key="3">
    <source>
        <dbReference type="SAM" id="MobiDB-lite"/>
    </source>
</evidence>
<feature type="transmembrane region" description="Helical" evidence="4">
    <location>
        <begin position="139"/>
        <end position="158"/>
    </location>
</feature>
<dbReference type="Pfam" id="PF07690">
    <property type="entry name" value="MFS_1"/>
    <property type="match status" value="1"/>
</dbReference>
<comment type="caution">
    <text evidence="6">The sequence shown here is derived from an EMBL/GenBank/DDBJ whole genome shotgun (WGS) entry which is preliminary data.</text>
</comment>
<dbReference type="PANTHER" id="PTHR11360">
    <property type="entry name" value="MONOCARBOXYLATE TRANSPORTER"/>
    <property type="match status" value="1"/>
</dbReference>
<reference evidence="6" key="1">
    <citation type="submission" date="2018-03" db="EMBL/GenBank/DDBJ databases">
        <authorList>
            <person name="Guldener U."/>
        </authorList>
    </citation>
    <scope>NUCLEOTIDE SEQUENCE</scope>
</reference>
<feature type="transmembrane region" description="Helical" evidence="4">
    <location>
        <begin position="109"/>
        <end position="127"/>
    </location>
</feature>
<gene>
    <name evidence="6" type="ORF">DNG_01937</name>
</gene>
<feature type="transmembrane region" description="Helical" evidence="4">
    <location>
        <begin position="432"/>
        <end position="455"/>
    </location>
</feature>
<keyword evidence="4" id="KW-1133">Transmembrane helix</keyword>
<proteinExistence type="inferred from homology"/>
<feature type="transmembrane region" description="Helical" evidence="4">
    <location>
        <begin position="69"/>
        <end position="89"/>
    </location>
</feature>
<evidence type="ECO:0000259" key="5">
    <source>
        <dbReference type="PROSITE" id="PS50850"/>
    </source>
</evidence>
<feature type="transmembrane region" description="Helical" evidence="4">
    <location>
        <begin position="332"/>
        <end position="356"/>
    </location>
</feature>
<dbReference type="GO" id="GO:0022857">
    <property type="term" value="F:transmembrane transporter activity"/>
    <property type="evidence" value="ECO:0007669"/>
    <property type="project" value="InterPro"/>
</dbReference>
<feature type="region of interest" description="Disordered" evidence="3">
    <location>
        <begin position="1"/>
        <end position="30"/>
    </location>
</feature>
<dbReference type="InterPro" id="IPR011701">
    <property type="entry name" value="MFS"/>
</dbReference>
<accession>A0AAE8MRJ5</accession>
<dbReference type="GO" id="GO:0016020">
    <property type="term" value="C:membrane"/>
    <property type="evidence" value="ECO:0007669"/>
    <property type="project" value="UniProtKB-SubCell"/>
</dbReference>
<organism evidence="6 7">
    <name type="scientific">Cephalotrichum gorgonifer</name>
    <dbReference type="NCBI Taxonomy" id="2041049"/>
    <lineage>
        <taxon>Eukaryota</taxon>
        <taxon>Fungi</taxon>
        <taxon>Dikarya</taxon>
        <taxon>Ascomycota</taxon>
        <taxon>Pezizomycotina</taxon>
        <taxon>Sordariomycetes</taxon>
        <taxon>Hypocreomycetidae</taxon>
        <taxon>Microascales</taxon>
        <taxon>Microascaceae</taxon>
        <taxon>Cephalotrichum</taxon>
    </lineage>
</organism>
<dbReference type="InterPro" id="IPR020846">
    <property type="entry name" value="MFS_dom"/>
</dbReference>
<sequence length="461" mass="49002">MNARAVPPADRGNRGAGNRPQPGSGIPPLDIDLRTGYEKELSPDITPEDVPIDIGIAGPDEETYPEGGLTAWLQVVASHLLSCLAWGYAGAFGVYQTYYTESMGLPRSQISWIGSVQVFLTFAMCTISGRLSDAGYNRAAVGGGSALAVFGTFMTSLATEYWQIMLAQGVCTGIGLGILFMPAISVVSSYFKKRRAFALAVAATGTGTGSLAFPATVQYLIPRVGFPWAVRCAAFVALAVSVLAFVLMRPRLKPRRSGPLVEWEAFREAPYVLLTVGLFLWFWANYFGFFYIQVFAREELGFSSTKAVELLLITNALGMPARPCLGYIADNVLGPITTLIVGLCVLSLMFFSWIAVDSTAGIYVFCTFFGLTAGGTQGVFGGALSSLTKDPRKMGTRFGMVATLLGFAVLAGPPTAGAIIDRSNGNYVGAQVWAGTAVAAAALMVGACRVSIVGWKLKVRV</sequence>
<dbReference type="PANTHER" id="PTHR11360:SF130">
    <property type="entry name" value="MAJOR FACILITATOR SUPERFAMILY (MFS) PROFILE DOMAIN-CONTAINING PROTEIN-RELATED"/>
    <property type="match status" value="1"/>
</dbReference>
<dbReference type="Proteomes" id="UP001187682">
    <property type="component" value="Unassembled WGS sequence"/>
</dbReference>
<evidence type="ECO:0000313" key="7">
    <source>
        <dbReference type="Proteomes" id="UP001187682"/>
    </source>
</evidence>
<evidence type="ECO:0000256" key="2">
    <source>
        <dbReference type="ARBA" id="ARBA00006727"/>
    </source>
</evidence>
<evidence type="ECO:0000313" key="6">
    <source>
        <dbReference type="EMBL" id="SPN98898.1"/>
    </source>
</evidence>
<keyword evidence="7" id="KW-1185">Reference proteome</keyword>
<feature type="transmembrane region" description="Helical" evidence="4">
    <location>
        <begin position="164"/>
        <end position="184"/>
    </location>
</feature>
<dbReference type="InterPro" id="IPR036259">
    <property type="entry name" value="MFS_trans_sf"/>
</dbReference>
<feature type="transmembrane region" description="Helical" evidence="4">
    <location>
        <begin position="196"/>
        <end position="216"/>
    </location>
</feature>
<keyword evidence="4" id="KW-0472">Membrane</keyword>
<feature type="transmembrane region" description="Helical" evidence="4">
    <location>
        <begin position="398"/>
        <end position="420"/>
    </location>
</feature>
<dbReference type="PROSITE" id="PS50850">
    <property type="entry name" value="MFS"/>
    <property type="match status" value="1"/>
</dbReference>
<comment type="similarity">
    <text evidence="2">Belongs to the major facilitator superfamily. Monocarboxylate porter (TC 2.A.1.13) family.</text>
</comment>
<protein>
    <submittedName>
        <fullName evidence="6">Related to monocarboxylate transporter 4</fullName>
    </submittedName>
</protein>
<dbReference type="InterPro" id="IPR050327">
    <property type="entry name" value="Proton-linked_MCT"/>
</dbReference>
<name>A0AAE8MRJ5_9PEZI</name>
<feature type="domain" description="Major facilitator superfamily (MFS) profile" evidence="5">
    <location>
        <begin position="71"/>
        <end position="458"/>
    </location>
</feature>
<keyword evidence="4" id="KW-0812">Transmembrane</keyword>
<comment type="subcellular location">
    <subcellularLocation>
        <location evidence="1">Membrane</location>
        <topology evidence="1">Multi-pass membrane protein</topology>
    </subcellularLocation>
</comment>
<dbReference type="AlphaFoldDB" id="A0AAE8MRJ5"/>
<evidence type="ECO:0000256" key="4">
    <source>
        <dbReference type="SAM" id="Phobius"/>
    </source>
</evidence>